<keyword evidence="2" id="KW-1185">Reference proteome</keyword>
<accession>A0ABQ4ZC38</accession>
<dbReference type="Proteomes" id="UP001151760">
    <property type="component" value="Unassembled WGS sequence"/>
</dbReference>
<reference evidence="1" key="2">
    <citation type="submission" date="2022-01" db="EMBL/GenBank/DDBJ databases">
        <authorList>
            <person name="Yamashiro T."/>
            <person name="Shiraishi A."/>
            <person name="Satake H."/>
            <person name="Nakayama K."/>
        </authorList>
    </citation>
    <scope>NUCLEOTIDE SEQUENCE</scope>
</reference>
<comment type="caution">
    <text evidence="1">The sequence shown here is derived from an EMBL/GenBank/DDBJ whole genome shotgun (WGS) entry which is preliminary data.</text>
</comment>
<evidence type="ECO:0000313" key="1">
    <source>
        <dbReference type="EMBL" id="GJS87748.1"/>
    </source>
</evidence>
<proteinExistence type="predicted"/>
<gene>
    <name evidence="1" type="ORF">Tco_0770384</name>
</gene>
<sequence length="196" mass="23083">MELDIKNMTLYEYLKYEAEKERQLWRNVQSKRSPTKYEEAILTLFTRIREAKVDDCDEGNMDDIWDIMVEDVERLRQLLTPTVHILLKPDHVVQPYMPLIPFPNKVNVVREKEPDNDVVNYVAPATKSILDELLEEFGDEILNVTVVDEEEECNPAKDIEELERLLANDPQTYFMEIQSKEMDARNHLASRLSEKL</sequence>
<organism evidence="1 2">
    <name type="scientific">Tanacetum coccineum</name>
    <dbReference type="NCBI Taxonomy" id="301880"/>
    <lineage>
        <taxon>Eukaryota</taxon>
        <taxon>Viridiplantae</taxon>
        <taxon>Streptophyta</taxon>
        <taxon>Embryophyta</taxon>
        <taxon>Tracheophyta</taxon>
        <taxon>Spermatophyta</taxon>
        <taxon>Magnoliopsida</taxon>
        <taxon>eudicotyledons</taxon>
        <taxon>Gunneridae</taxon>
        <taxon>Pentapetalae</taxon>
        <taxon>asterids</taxon>
        <taxon>campanulids</taxon>
        <taxon>Asterales</taxon>
        <taxon>Asteraceae</taxon>
        <taxon>Asteroideae</taxon>
        <taxon>Anthemideae</taxon>
        <taxon>Anthemidinae</taxon>
        <taxon>Tanacetum</taxon>
    </lineage>
</organism>
<protein>
    <submittedName>
        <fullName evidence="1">Uncharacterized protein</fullName>
    </submittedName>
</protein>
<evidence type="ECO:0000313" key="2">
    <source>
        <dbReference type="Proteomes" id="UP001151760"/>
    </source>
</evidence>
<name>A0ABQ4ZC38_9ASTR</name>
<dbReference type="EMBL" id="BQNB010011222">
    <property type="protein sequence ID" value="GJS87748.1"/>
    <property type="molecule type" value="Genomic_DNA"/>
</dbReference>
<reference evidence="1" key="1">
    <citation type="journal article" date="2022" name="Int. J. Mol. Sci.">
        <title>Draft Genome of Tanacetum Coccineum: Genomic Comparison of Closely Related Tanacetum-Family Plants.</title>
        <authorList>
            <person name="Yamashiro T."/>
            <person name="Shiraishi A."/>
            <person name="Nakayama K."/>
            <person name="Satake H."/>
        </authorList>
    </citation>
    <scope>NUCLEOTIDE SEQUENCE</scope>
</reference>